<dbReference type="GO" id="GO:0006271">
    <property type="term" value="P:DNA strand elongation involved in DNA replication"/>
    <property type="evidence" value="ECO:0007669"/>
    <property type="project" value="TreeGrafter"/>
</dbReference>
<dbReference type="GO" id="GO:0003697">
    <property type="term" value="F:single-stranded DNA binding"/>
    <property type="evidence" value="ECO:0007669"/>
    <property type="project" value="TreeGrafter"/>
</dbReference>
<name>A0A180GPI4_PUCT1</name>
<dbReference type="AlphaFoldDB" id="A0A180GPI4"/>
<accession>A0A180GPI4</accession>
<dbReference type="Pfam" id="PF23191">
    <property type="entry name" value="WHD_MCM3_C"/>
    <property type="match status" value="1"/>
</dbReference>
<proteinExistence type="predicted"/>
<dbReference type="GO" id="GO:0017116">
    <property type="term" value="F:single-stranded DNA helicase activity"/>
    <property type="evidence" value="ECO:0007669"/>
    <property type="project" value="TreeGrafter"/>
</dbReference>
<dbReference type="Gene3D" id="3.40.50.300">
    <property type="entry name" value="P-loop containing nucleotide triphosphate hydrolases"/>
    <property type="match status" value="2"/>
</dbReference>
<dbReference type="GO" id="GO:0005634">
    <property type="term" value="C:nucleus"/>
    <property type="evidence" value="ECO:0007669"/>
    <property type="project" value="TreeGrafter"/>
</dbReference>
<dbReference type="GO" id="GO:0042555">
    <property type="term" value="C:MCM complex"/>
    <property type="evidence" value="ECO:0007669"/>
    <property type="project" value="TreeGrafter"/>
</dbReference>
<keyword evidence="1" id="KW-0547">Nucleotide-binding</keyword>
<gene>
    <name evidence="6" type="ORF">PTTG_26986</name>
</gene>
<dbReference type="PANTHER" id="PTHR11630:SF46">
    <property type="entry name" value="DNA REPLICATION LICENSING FACTOR MCM3-RELATED"/>
    <property type="match status" value="1"/>
</dbReference>
<evidence type="ECO:0000313" key="7">
    <source>
        <dbReference type="EnsemblFungi" id="PTTG_26986-t43_1-p1"/>
    </source>
</evidence>
<dbReference type="Proteomes" id="UP000005240">
    <property type="component" value="Unassembled WGS sequence"/>
</dbReference>
<dbReference type="PROSITE" id="PS50051">
    <property type="entry name" value="MCM_2"/>
    <property type="match status" value="1"/>
</dbReference>
<dbReference type="InterPro" id="IPR056575">
    <property type="entry name" value="WH_MCM3_C"/>
</dbReference>
<dbReference type="GO" id="GO:0000727">
    <property type="term" value="P:double-strand break repair via break-induced replication"/>
    <property type="evidence" value="ECO:0007669"/>
    <property type="project" value="TreeGrafter"/>
</dbReference>
<dbReference type="STRING" id="630390.A0A180GPI4"/>
<feature type="compositionally biased region" description="Basic residues" evidence="4">
    <location>
        <begin position="219"/>
        <end position="231"/>
    </location>
</feature>
<organism evidence="6">
    <name type="scientific">Puccinia triticina (isolate 1-1 / race 1 (BBBD))</name>
    <name type="common">Brown leaf rust fungus</name>
    <dbReference type="NCBI Taxonomy" id="630390"/>
    <lineage>
        <taxon>Eukaryota</taxon>
        <taxon>Fungi</taxon>
        <taxon>Dikarya</taxon>
        <taxon>Basidiomycota</taxon>
        <taxon>Pucciniomycotina</taxon>
        <taxon>Pucciniomycetes</taxon>
        <taxon>Pucciniales</taxon>
        <taxon>Pucciniaceae</taxon>
        <taxon>Puccinia</taxon>
    </lineage>
</organism>
<evidence type="ECO:0000259" key="5">
    <source>
        <dbReference type="PROSITE" id="PS50051"/>
    </source>
</evidence>
<sequence>MVLADRSVVCIDEFVKMSDVDRVAIHEPLQSMDSDMFSRPLIGISHSLLSRFDLFFIVTDDSDEHRDRKRSEHVLRMYRYLQPGVEEGTPAVDVLQQNLSVGIGIDSLDPGAAKETIEALSIEFIKKYIQYAKNNCKPALTQDATTLIVEVYSSPRNDDLQSNQKRTTPLTARTLETLIHLATAHAKARLSPTVSTAHAHGAEAILRFALFKEVIKSRKSRSGNKRRKVDKPKKGVVGSDEQEMDDEDESDEEAEAEAEATDPAQPASRSKYPTRSRGTVPQATASGSHSLNQQSSEQMEVDLIPVRPTTAQESQIADSNSTSLAELSVERLFKQRLGKTCMRSDDAKIEIDELLALVNEGTDRLIFDQIEATKILTIMHDANELMYSSGSIFKI</sequence>
<evidence type="ECO:0000313" key="8">
    <source>
        <dbReference type="Proteomes" id="UP000005240"/>
    </source>
</evidence>
<dbReference type="GO" id="GO:0005524">
    <property type="term" value="F:ATP binding"/>
    <property type="evidence" value="ECO:0007669"/>
    <property type="project" value="UniProtKB-KW"/>
</dbReference>
<keyword evidence="2" id="KW-0067">ATP-binding</keyword>
<feature type="region of interest" description="Disordered" evidence="4">
    <location>
        <begin position="219"/>
        <end position="298"/>
    </location>
</feature>
<dbReference type="EMBL" id="ADAS02000040">
    <property type="protein sequence ID" value="OAV94309.1"/>
    <property type="molecule type" value="Genomic_DNA"/>
</dbReference>
<dbReference type="GO" id="GO:1902975">
    <property type="term" value="P:mitotic DNA replication initiation"/>
    <property type="evidence" value="ECO:0007669"/>
    <property type="project" value="TreeGrafter"/>
</dbReference>
<dbReference type="Pfam" id="PF00493">
    <property type="entry name" value="MCM"/>
    <property type="match status" value="2"/>
</dbReference>
<dbReference type="Pfam" id="PF17855">
    <property type="entry name" value="MCM_lid"/>
    <property type="match status" value="1"/>
</dbReference>
<dbReference type="SMART" id="SM00350">
    <property type="entry name" value="MCM"/>
    <property type="match status" value="1"/>
</dbReference>
<reference evidence="6" key="1">
    <citation type="submission" date="2009-11" db="EMBL/GenBank/DDBJ databases">
        <authorList>
            <consortium name="The Broad Institute Genome Sequencing Platform"/>
            <person name="Ward D."/>
            <person name="Feldgarden M."/>
            <person name="Earl A."/>
            <person name="Young S.K."/>
            <person name="Zeng Q."/>
            <person name="Koehrsen M."/>
            <person name="Alvarado L."/>
            <person name="Berlin A."/>
            <person name="Bochicchio J."/>
            <person name="Borenstein D."/>
            <person name="Chapman S.B."/>
            <person name="Chen Z."/>
            <person name="Engels R."/>
            <person name="Freedman E."/>
            <person name="Gellesch M."/>
            <person name="Goldberg J."/>
            <person name="Griggs A."/>
            <person name="Gujja S."/>
            <person name="Heilman E."/>
            <person name="Heiman D."/>
            <person name="Hepburn T."/>
            <person name="Howarth C."/>
            <person name="Jen D."/>
            <person name="Larson L."/>
            <person name="Lewis B."/>
            <person name="Mehta T."/>
            <person name="Park D."/>
            <person name="Pearson M."/>
            <person name="Roberts A."/>
            <person name="Saif S."/>
            <person name="Shea T."/>
            <person name="Shenoy N."/>
            <person name="Sisk P."/>
            <person name="Stolte C."/>
            <person name="Sykes S."/>
            <person name="Thomson T."/>
            <person name="Walk T."/>
            <person name="White J."/>
            <person name="Yandava C."/>
            <person name="Izard J."/>
            <person name="Baranova O.V."/>
            <person name="Blanton J.M."/>
            <person name="Tanner A.C."/>
            <person name="Dewhirst F.E."/>
            <person name="Haas B."/>
            <person name="Nusbaum C."/>
            <person name="Birren B."/>
        </authorList>
    </citation>
    <scope>NUCLEOTIDE SEQUENCE [LARGE SCALE GENOMIC DNA]</scope>
    <source>
        <strain evidence="6">1-1 BBBD Race 1</strain>
    </source>
</reference>
<dbReference type="InterPro" id="IPR031327">
    <property type="entry name" value="MCM"/>
</dbReference>
<reference evidence="7" key="4">
    <citation type="submission" date="2025-05" db="UniProtKB">
        <authorList>
            <consortium name="EnsemblFungi"/>
        </authorList>
    </citation>
    <scope>IDENTIFICATION</scope>
    <source>
        <strain evidence="7">isolate 1-1 / race 1 (BBBD)</strain>
    </source>
</reference>
<feature type="domain" description="MCM C-terminal AAA(+) ATPase" evidence="5">
    <location>
        <begin position="1"/>
        <end position="74"/>
    </location>
</feature>
<feature type="compositionally biased region" description="Acidic residues" evidence="4">
    <location>
        <begin position="240"/>
        <end position="260"/>
    </location>
</feature>
<reference evidence="6" key="2">
    <citation type="submission" date="2016-05" db="EMBL/GenBank/DDBJ databases">
        <title>Comparative analysis highlights variable genome content of wheat rusts and divergence of the mating loci.</title>
        <authorList>
            <person name="Cuomo C.A."/>
            <person name="Bakkeren G."/>
            <person name="Szabo L."/>
            <person name="Khalil H."/>
            <person name="Joly D."/>
            <person name="Goldberg J."/>
            <person name="Young S."/>
            <person name="Zeng Q."/>
            <person name="Fellers J."/>
        </authorList>
    </citation>
    <scope>NUCLEOTIDE SEQUENCE [LARGE SCALE GENOMIC DNA]</scope>
    <source>
        <strain evidence="6">1-1 BBBD Race 1</strain>
    </source>
</reference>
<evidence type="ECO:0000256" key="3">
    <source>
        <dbReference type="ARBA" id="ARBA00023125"/>
    </source>
</evidence>
<dbReference type="OrthoDB" id="1882346at2759"/>
<feature type="compositionally biased region" description="Polar residues" evidence="4">
    <location>
        <begin position="271"/>
        <end position="298"/>
    </location>
</feature>
<dbReference type="InterPro" id="IPR001208">
    <property type="entry name" value="MCM_dom"/>
</dbReference>
<evidence type="ECO:0000256" key="1">
    <source>
        <dbReference type="ARBA" id="ARBA00022741"/>
    </source>
</evidence>
<keyword evidence="8" id="KW-1185">Reference proteome</keyword>
<dbReference type="InterPro" id="IPR027417">
    <property type="entry name" value="P-loop_NTPase"/>
</dbReference>
<protein>
    <submittedName>
        <fullName evidence="7">MCM domain-containing protein</fullName>
    </submittedName>
</protein>
<reference evidence="7 8" key="3">
    <citation type="journal article" date="2017" name="G3 (Bethesda)">
        <title>Comparative analysis highlights variable genome content of wheat rusts and divergence of the mating loci.</title>
        <authorList>
            <person name="Cuomo C.A."/>
            <person name="Bakkeren G."/>
            <person name="Khalil H.B."/>
            <person name="Panwar V."/>
            <person name="Joly D."/>
            <person name="Linning R."/>
            <person name="Sakthikumar S."/>
            <person name="Song X."/>
            <person name="Adiconis X."/>
            <person name="Fan L."/>
            <person name="Goldberg J.M."/>
            <person name="Levin J.Z."/>
            <person name="Young S."/>
            <person name="Zeng Q."/>
            <person name="Anikster Y."/>
            <person name="Bruce M."/>
            <person name="Wang M."/>
            <person name="Yin C."/>
            <person name="McCallum B."/>
            <person name="Szabo L.J."/>
            <person name="Hulbert S."/>
            <person name="Chen X."/>
            <person name="Fellers J.P."/>
        </authorList>
    </citation>
    <scope>NUCLEOTIDE SEQUENCE</scope>
    <source>
        <strain evidence="7">isolate 1-1 / race 1 (BBBD)</strain>
        <strain evidence="8">Isolate 1-1 / race 1 (BBBD)</strain>
    </source>
</reference>
<dbReference type="EnsemblFungi" id="PTTG_26986-t43_1">
    <property type="protein sequence ID" value="PTTG_26986-t43_1-p1"/>
    <property type="gene ID" value="PTTG_26986"/>
</dbReference>
<keyword evidence="3" id="KW-0238">DNA-binding</keyword>
<evidence type="ECO:0000256" key="4">
    <source>
        <dbReference type="SAM" id="MobiDB-lite"/>
    </source>
</evidence>
<dbReference type="SUPFAM" id="SSF52540">
    <property type="entry name" value="P-loop containing nucleoside triphosphate hydrolases"/>
    <property type="match status" value="1"/>
</dbReference>
<dbReference type="PANTHER" id="PTHR11630">
    <property type="entry name" value="DNA REPLICATION LICENSING FACTOR MCM FAMILY MEMBER"/>
    <property type="match status" value="1"/>
</dbReference>
<dbReference type="InterPro" id="IPR041562">
    <property type="entry name" value="MCM_lid"/>
</dbReference>
<evidence type="ECO:0000256" key="2">
    <source>
        <dbReference type="ARBA" id="ARBA00022840"/>
    </source>
</evidence>
<dbReference type="VEuPathDB" id="FungiDB:PTTG_26986"/>
<evidence type="ECO:0000313" key="6">
    <source>
        <dbReference type="EMBL" id="OAV94309.1"/>
    </source>
</evidence>